<evidence type="ECO:0000313" key="3">
    <source>
        <dbReference type="Proteomes" id="UP001189429"/>
    </source>
</evidence>
<dbReference type="InterPro" id="IPR043128">
    <property type="entry name" value="Rev_trsase/Diguanyl_cyclase"/>
</dbReference>
<evidence type="ECO:0008006" key="4">
    <source>
        <dbReference type="Google" id="ProtNLM"/>
    </source>
</evidence>
<proteinExistence type="predicted"/>
<organism evidence="2 3">
    <name type="scientific">Prorocentrum cordatum</name>
    <dbReference type="NCBI Taxonomy" id="2364126"/>
    <lineage>
        <taxon>Eukaryota</taxon>
        <taxon>Sar</taxon>
        <taxon>Alveolata</taxon>
        <taxon>Dinophyceae</taxon>
        <taxon>Prorocentrales</taxon>
        <taxon>Prorocentraceae</taxon>
        <taxon>Prorocentrum</taxon>
    </lineage>
</organism>
<gene>
    <name evidence="2" type="ORF">PCOR1329_LOCUS81701</name>
</gene>
<name>A0ABN9Y4M2_9DINO</name>
<evidence type="ECO:0000313" key="2">
    <source>
        <dbReference type="EMBL" id="CAK0906332.1"/>
    </source>
</evidence>
<feature type="region of interest" description="Disordered" evidence="1">
    <location>
        <begin position="325"/>
        <end position="356"/>
    </location>
</feature>
<protein>
    <recommendedName>
        <fullName evidence="4">Reverse transcriptase domain-containing protein</fullName>
    </recommendedName>
</protein>
<dbReference type="Gene3D" id="3.30.70.270">
    <property type="match status" value="1"/>
</dbReference>
<feature type="compositionally biased region" description="Low complexity" evidence="1">
    <location>
        <begin position="325"/>
        <end position="342"/>
    </location>
</feature>
<accession>A0ABN9Y4M2</accession>
<comment type="caution">
    <text evidence="2">The sequence shown here is derived from an EMBL/GenBank/DDBJ whole genome shotgun (WGS) entry which is preliminary data.</text>
</comment>
<dbReference type="Gene3D" id="3.10.10.10">
    <property type="entry name" value="HIV Type 1 Reverse Transcriptase, subunit A, domain 1"/>
    <property type="match status" value="1"/>
</dbReference>
<evidence type="ECO:0000256" key="1">
    <source>
        <dbReference type="SAM" id="MobiDB-lite"/>
    </source>
</evidence>
<dbReference type="InterPro" id="IPR043502">
    <property type="entry name" value="DNA/RNA_pol_sf"/>
</dbReference>
<keyword evidence="3" id="KW-1185">Reference proteome</keyword>
<sequence length="950" mass="102532">MVSAFVEQLGGKYEELSVTVLLEVRMSDLNGALDACVLEGALFTGLQKGSLIRFLKRVAEVGGVAPPDFGTLGGRTLEPAGAGGPAAAASSNTRKLKRSRFIDQSDDRDFEMLPEPKLRQFAAEFEKTHGGPPREHEEASPEQLSALAAVLGEDAAPYTDLAVWGPFGKQQQKLLRFTAQVFVGGELVTRQVKGPASFDTWRQCWRVFRTAMLTLQACLPGPLDEYEEGMRLLSVAFPNHWGIISRADDEMRSERWERIRRRIESEVAENTYRGSFVQDRPWEAVIRESAKSDTGPYTNWWYEHVDKLCLMVSKAPVALAPAGASAEPAAAPGGASDSGPAPKKARTKDKKQGLASLERRKDGRFLRFEGKELCFSWNRQASGCEPGSCPQGRAHRCEWCLGCGSTGGGRASATVLADTPAAGRKRKLAKLSASLSALSVAFAAQRARPLAERAPARRHCSLGADEESRREQKHWEDMRCTAGMRNATFAIAARPEVGDVMRRVREAIVAIRSSDPVFRGLTECCGASPSRSPPSKEAIRRLRAAVGRALGLPEGEADLAHSASPIRYRLVQQFLALTRDADAAVGSWLESGAPMGIMRQITPGGHFPLAESPRTMNPDELAAQPFAFTANHPSFEDNYGEGEPPTLELIRGYLSKECADTFPDEAAAEARLGPIFPAPLGNVQKVKKDGAVKNRIIQDLKANSVNLTSSTHERVVLPRGVDRGVDLALLAERAARVAGGVVKVLVLDFNDAFMSVPLHEQERRFNVAVLKEPPSSTHGRVIVWRVLGFGGKSNPLVYCRFASAVARSSQGLVPASCGRLQLRVDDPAFSFAGTGADAQLNADVVLAWWLALGLGLAWSKGIFASGPHRWIGIDFEVTDGVTHMSIPAEFLEETMSLLEVFAQRGGVAPMSKARSLVGKAARIAQVVPDATPFAGSLSAALAAAESAANS</sequence>
<dbReference type="SUPFAM" id="SSF56672">
    <property type="entry name" value="DNA/RNA polymerases"/>
    <property type="match status" value="1"/>
</dbReference>
<dbReference type="EMBL" id="CAUYUJ010021676">
    <property type="protein sequence ID" value="CAK0906332.1"/>
    <property type="molecule type" value="Genomic_DNA"/>
</dbReference>
<dbReference type="Proteomes" id="UP001189429">
    <property type="component" value="Unassembled WGS sequence"/>
</dbReference>
<reference evidence="2" key="1">
    <citation type="submission" date="2023-10" db="EMBL/GenBank/DDBJ databases">
        <authorList>
            <person name="Chen Y."/>
            <person name="Shah S."/>
            <person name="Dougan E. K."/>
            <person name="Thang M."/>
            <person name="Chan C."/>
        </authorList>
    </citation>
    <scope>NUCLEOTIDE SEQUENCE [LARGE SCALE GENOMIC DNA]</scope>
</reference>
<feature type="non-terminal residue" evidence="2">
    <location>
        <position position="950"/>
    </location>
</feature>